<organism evidence="2 3">
    <name type="scientific">Aphanomyces stellatus</name>
    <dbReference type="NCBI Taxonomy" id="120398"/>
    <lineage>
        <taxon>Eukaryota</taxon>
        <taxon>Sar</taxon>
        <taxon>Stramenopiles</taxon>
        <taxon>Oomycota</taxon>
        <taxon>Saprolegniomycetes</taxon>
        <taxon>Saprolegniales</taxon>
        <taxon>Verrucalvaceae</taxon>
        <taxon>Aphanomyces</taxon>
    </lineage>
</organism>
<dbReference type="EMBL" id="VJMH01005282">
    <property type="protein sequence ID" value="KAF0697911.1"/>
    <property type="molecule type" value="Genomic_DNA"/>
</dbReference>
<dbReference type="AlphaFoldDB" id="A0A485KT10"/>
<reference evidence="1" key="2">
    <citation type="submission" date="2019-06" db="EMBL/GenBank/DDBJ databases">
        <title>Genomics analysis of Aphanomyces spp. identifies a new class of oomycete effector associated with host adaptation.</title>
        <authorList>
            <person name="Gaulin E."/>
        </authorList>
    </citation>
    <scope>NUCLEOTIDE SEQUENCE</scope>
    <source>
        <strain evidence="1">CBS 578.67</strain>
    </source>
</reference>
<evidence type="ECO:0000313" key="3">
    <source>
        <dbReference type="Proteomes" id="UP000332933"/>
    </source>
</evidence>
<accession>A0A485KT10</accession>
<evidence type="ECO:0000313" key="2">
    <source>
        <dbReference type="EMBL" id="VFT88304.1"/>
    </source>
</evidence>
<gene>
    <name evidence="2" type="primary">Aste57867_11443</name>
    <name evidence="1" type="ORF">As57867_011401</name>
    <name evidence="2" type="ORF">ASTE57867_11443</name>
</gene>
<dbReference type="EMBL" id="CAADRA010005303">
    <property type="protein sequence ID" value="VFT88304.1"/>
    <property type="molecule type" value="Genomic_DNA"/>
</dbReference>
<keyword evidence="3" id="KW-1185">Reference proteome</keyword>
<sequence>MSAEIHHRRDNGGPPEEEDSILYVYDNNDKPSTLYAGGGWKVPESVKNIYTSFVTAMLYVPSVMGC</sequence>
<evidence type="ECO:0000313" key="1">
    <source>
        <dbReference type="EMBL" id="KAF0697911.1"/>
    </source>
</evidence>
<dbReference type="OrthoDB" id="60531at2759"/>
<protein>
    <submittedName>
        <fullName evidence="2">Aste57867_11443 protein</fullName>
    </submittedName>
</protein>
<proteinExistence type="predicted"/>
<name>A0A485KT10_9STRA</name>
<dbReference type="Proteomes" id="UP000332933">
    <property type="component" value="Unassembled WGS sequence"/>
</dbReference>
<reference evidence="2 3" key="1">
    <citation type="submission" date="2019-03" db="EMBL/GenBank/DDBJ databases">
        <authorList>
            <person name="Gaulin E."/>
            <person name="Dumas B."/>
        </authorList>
    </citation>
    <scope>NUCLEOTIDE SEQUENCE [LARGE SCALE GENOMIC DNA]</scope>
    <source>
        <strain evidence="2">CBS 568.67</strain>
    </source>
</reference>